<gene>
    <name evidence="3" type="ORF">SAMN04487864_1181</name>
</gene>
<dbReference type="OrthoDB" id="1625705at2"/>
<accession>A0A1G6NYD0</accession>
<dbReference type="RefSeq" id="WP_143006019.1">
    <property type="nucleotide sequence ID" value="NZ_FMYW01000018.1"/>
</dbReference>
<keyword evidence="1" id="KW-0812">Transmembrane</keyword>
<feature type="domain" description="ESPR" evidence="2">
    <location>
        <begin position="1"/>
        <end position="49"/>
    </location>
</feature>
<feature type="non-terminal residue" evidence="3">
    <location>
        <position position="1360"/>
    </location>
</feature>
<reference evidence="4" key="1">
    <citation type="submission" date="2016-10" db="EMBL/GenBank/DDBJ databases">
        <authorList>
            <person name="Varghese N."/>
            <person name="Submissions S."/>
        </authorList>
    </citation>
    <scope>NUCLEOTIDE SEQUENCE [LARGE SCALE GENOMIC DNA]</scope>
    <source>
        <strain evidence="4">DSM 11005</strain>
    </source>
</reference>
<evidence type="ECO:0000313" key="3">
    <source>
        <dbReference type="EMBL" id="SDC72933.1"/>
    </source>
</evidence>
<dbReference type="Pfam" id="PF13018">
    <property type="entry name" value="ESPR"/>
    <property type="match status" value="1"/>
</dbReference>
<name>A0A1G6NYD0_9FIRM</name>
<dbReference type="EMBL" id="FMYW01000018">
    <property type="protein sequence ID" value="SDC72933.1"/>
    <property type="molecule type" value="Genomic_DNA"/>
</dbReference>
<keyword evidence="1" id="KW-0472">Membrane</keyword>
<evidence type="ECO:0000256" key="1">
    <source>
        <dbReference type="SAM" id="Phobius"/>
    </source>
</evidence>
<keyword evidence="4" id="KW-1185">Reference proteome</keyword>
<proteinExistence type="predicted"/>
<protein>
    <submittedName>
        <fullName evidence="3">Extended Signal Peptide of Type V secretion system</fullName>
    </submittedName>
</protein>
<dbReference type="Proteomes" id="UP000198943">
    <property type="component" value="Unassembled WGS sequence"/>
</dbReference>
<keyword evidence="1" id="KW-1133">Transmembrane helix</keyword>
<feature type="transmembrane region" description="Helical" evidence="1">
    <location>
        <begin position="35"/>
        <end position="58"/>
    </location>
</feature>
<sequence>MNKIYKVVWSKVKHCYVVTSELAKRQTKGCGARSLRMATVSLGVAASLLCAGAVLPIFGESVAEAKTTTEKQGNRIVNTTIDDSTIDYTTVFNFQYPEKSVTIGATEINEVTNAYGVFGNVAQRVGQQKTDNITFKVIDGQLIEIHDVTLSFAMIDDPRRVLTGHHPFNFTNGVDSDIDNEIKNSEGAKSDVSGYSITLTGGTLQEVAGGLSNGGKVSNNTINIDDGTINEAVYGGYSSVGNVNNNTVNLNGGTVHKVYGGYTTGGAAETNHVVMNGGVVGITTTGGKTVLSGGQLYGAYSYNSSGNSGNVTGNTVTVEKGTVLATVYGGNTQAEGSGNQSGDATENIVTIKDGTLAGDMYGGYSSSLRSTSGKVEGNIINITGGVLDKVRNIQVNGISLQETAGVGRIYGGYTHGNDASGIAKDNVVTISGGALRSDVKVTGGESNANNAEHNMVNIESTFTGMVGEVTGGEAGGNGTAKKNEVTISGGTVRDSNDSGVHVFGGKASTGSAIENKVTINKNATVNSHVDGGYTTAGTAENNEVTIDGGNVNGAVNGGSISYEGDTTPGAVTGNTVTIKNGSKVGFQNASGIYGGYVAGGRSYGDLTNAGDVTGNKVFIMGGEVYDVYGGLSELGTVTLGSKTLNSGDVTKNEVEISGGTVSGGVYGGWTNNGTAGGDTANDGNKVTIGSGTVEGTVYGGFSKSGDAKYNSVSISGNGQVNNTVYGGYSEKGAATGNTISIEGGTVKASVWGGQGTSSSGNKITMSGGIFSGLLMIGGIGTSGSGDGNTVTISGGTFSGSNYNSTVQGGAGKPGSLNNTVNLTSTVTGLENVGLFGGGDSDNYSGNELHVGGTKDGTVTGVWQGKTGDTVNNKVKTVARFDKVVLHSVKWDKDVAALEATTVENVKTLDIKDLKFDKTPANGESMALLKSGSNLSVITLTYEGGANKTITPAGIIVKDGSGEQTESTGVNGVKLTTKGGSEKVSLPDVNTILYSFEAGKVKGITFGTFDLSKEARDLSGSVFEEGNTVDAADLSFADTASILKKNDSVTLVSNASGMATAVANNTGKTIAIKDYEDAQKIKYTATATGDVTSDGTAVKYTVSSVTLNSVDLGGWAGTTAAVPESWTAGDKSVTVNNADAITVTPTATQAILTAGSGMFADVNVAKEVAFDPVAQNGVTLSGTQTNVIKTTQTNVANDTIMYEIGKKKDVKSVVIATVAWDGDALDGSIEDYNYAGASVDHSGFAVSNPEKVEADTAMTLLKANDTLQNMAAETKQASYSYTPVTGVTVEGNITGTLKSSGGAVTYTPTANQASKLTFGSVEWKDSGALLTRPANVVFDGAKVVTTNIKFTNIDSQVADQT</sequence>
<organism evidence="3 4">
    <name type="scientific">Succiniclasticum ruminis</name>
    <dbReference type="NCBI Taxonomy" id="40841"/>
    <lineage>
        <taxon>Bacteria</taxon>
        <taxon>Bacillati</taxon>
        <taxon>Bacillota</taxon>
        <taxon>Negativicutes</taxon>
        <taxon>Acidaminococcales</taxon>
        <taxon>Acidaminococcaceae</taxon>
        <taxon>Succiniclasticum</taxon>
    </lineage>
</organism>
<evidence type="ECO:0000313" key="4">
    <source>
        <dbReference type="Proteomes" id="UP000198943"/>
    </source>
</evidence>
<dbReference type="InterPro" id="IPR024973">
    <property type="entry name" value="ESPR"/>
</dbReference>
<evidence type="ECO:0000259" key="2">
    <source>
        <dbReference type="Pfam" id="PF13018"/>
    </source>
</evidence>